<keyword evidence="3" id="KW-1185">Reference proteome</keyword>
<dbReference type="Proteomes" id="UP001607303">
    <property type="component" value="Unassembled WGS sequence"/>
</dbReference>
<protein>
    <submittedName>
        <fullName evidence="2">Uncharacterized protein</fullName>
    </submittedName>
</protein>
<organism evidence="2 3">
    <name type="scientific">Vespula maculifrons</name>
    <name type="common">Eastern yellow jacket</name>
    <name type="synonym">Wasp</name>
    <dbReference type="NCBI Taxonomy" id="7453"/>
    <lineage>
        <taxon>Eukaryota</taxon>
        <taxon>Metazoa</taxon>
        <taxon>Ecdysozoa</taxon>
        <taxon>Arthropoda</taxon>
        <taxon>Hexapoda</taxon>
        <taxon>Insecta</taxon>
        <taxon>Pterygota</taxon>
        <taxon>Neoptera</taxon>
        <taxon>Endopterygota</taxon>
        <taxon>Hymenoptera</taxon>
        <taxon>Apocrita</taxon>
        <taxon>Aculeata</taxon>
        <taxon>Vespoidea</taxon>
        <taxon>Vespidae</taxon>
        <taxon>Vespinae</taxon>
        <taxon>Vespula</taxon>
    </lineage>
</organism>
<feature type="compositionally biased region" description="Basic and acidic residues" evidence="1">
    <location>
        <begin position="184"/>
        <end position="203"/>
    </location>
</feature>
<sequence>MFVRPSLVVSLNERKRDRGIERKSFHVWQSLLLRYALIEDRGEGKRRLRVSEPTECRSGALVAGFSREFSAIGLLPTFKAHTGRLRLVDPLKEKPTEKKKKEKKKKKKKKKNMKKEKEKMKKKSVWTSNAAHLFVKNPRELLVAMEKEEKEEEEEEEKEEKEVEEEEEEEEGGGGGKEGTNNEWTEKEEVEEKKEGDRGSEAN</sequence>
<dbReference type="AlphaFoldDB" id="A0ABD2AKX1"/>
<name>A0ABD2AKX1_VESMC</name>
<evidence type="ECO:0000313" key="2">
    <source>
        <dbReference type="EMBL" id="KAL2721258.1"/>
    </source>
</evidence>
<proteinExistence type="predicted"/>
<feature type="compositionally biased region" description="Basic residues" evidence="1">
    <location>
        <begin position="97"/>
        <end position="124"/>
    </location>
</feature>
<comment type="caution">
    <text evidence="2">The sequence shown here is derived from an EMBL/GenBank/DDBJ whole genome shotgun (WGS) entry which is preliminary data.</text>
</comment>
<evidence type="ECO:0000313" key="3">
    <source>
        <dbReference type="Proteomes" id="UP001607303"/>
    </source>
</evidence>
<evidence type="ECO:0000256" key="1">
    <source>
        <dbReference type="SAM" id="MobiDB-lite"/>
    </source>
</evidence>
<gene>
    <name evidence="2" type="ORF">V1477_020078</name>
</gene>
<dbReference type="EMBL" id="JAYRBN010000116">
    <property type="protein sequence ID" value="KAL2721258.1"/>
    <property type="molecule type" value="Genomic_DNA"/>
</dbReference>
<accession>A0ABD2AKX1</accession>
<reference evidence="2 3" key="1">
    <citation type="journal article" date="2024" name="Ann. Entomol. Soc. Am.">
        <title>Genomic analyses of the southern and eastern yellowjacket wasps (Hymenoptera: Vespidae) reveal evolutionary signatures of social life.</title>
        <authorList>
            <person name="Catto M.A."/>
            <person name="Caine P.B."/>
            <person name="Orr S.E."/>
            <person name="Hunt B.G."/>
            <person name="Goodisman M.A.D."/>
        </authorList>
    </citation>
    <scope>NUCLEOTIDE SEQUENCE [LARGE SCALE GENOMIC DNA]</scope>
    <source>
        <strain evidence="2">232</strain>
        <tissue evidence="2">Head and thorax</tissue>
    </source>
</reference>
<feature type="region of interest" description="Disordered" evidence="1">
    <location>
        <begin position="89"/>
        <end position="203"/>
    </location>
</feature>
<feature type="compositionally biased region" description="Acidic residues" evidence="1">
    <location>
        <begin position="149"/>
        <end position="172"/>
    </location>
</feature>